<feature type="region of interest" description="Disordered" evidence="1">
    <location>
        <begin position="1"/>
        <end position="28"/>
    </location>
</feature>
<proteinExistence type="predicted"/>
<protein>
    <submittedName>
        <fullName evidence="2">Uncharacterized protein</fullName>
    </submittedName>
</protein>
<dbReference type="EMBL" id="JAADYS010000070">
    <property type="protein sequence ID" value="KAF4472494.1"/>
    <property type="molecule type" value="Genomic_DNA"/>
</dbReference>
<accession>A0A8H4LR95</accession>
<organism evidence="2 3">
    <name type="scientific">Fusarium albosuccineum</name>
    <dbReference type="NCBI Taxonomy" id="1237068"/>
    <lineage>
        <taxon>Eukaryota</taxon>
        <taxon>Fungi</taxon>
        <taxon>Dikarya</taxon>
        <taxon>Ascomycota</taxon>
        <taxon>Pezizomycotina</taxon>
        <taxon>Sordariomycetes</taxon>
        <taxon>Hypocreomycetidae</taxon>
        <taxon>Hypocreales</taxon>
        <taxon>Nectriaceae</taxon>
        <taxon>Fusarium</taxon>
        <taxon>Fusarium decemcellulare species complex</taxon>
    </lineage>
</organism>
<evidence type="ECO:0000256" key="1">
    <source>
        <dbReference type="SAM" id="MobiDB-lite"/>
    </source>
</evidence>
<name>A0A8H4LR95_9HYPO</name>
<dbReference type="AlphaFoldDB" id="A0A8H4LR95"/>
<sequence>MSSYYSSSSRSSRSPQAQQAQQARPRTDTIENLRVLEQTFDDPFQAPLIHSSSRTTRVVAFSYHLALSMLESPRGRGDLITTGTEIWTSYSRRQRRRVIIQGDVSRDDTIMPRFVDRFLDKCRADPPNIIVSDRLRGEGLVERVDWPAYLGDQEANYNPKWAALFRLNKHV</sequence>
<evidence type="ECO:0000313" key="2">
    <source>
        <dbReference type="EMBL" id="KAF4472494.1"/>
    </source>
</evidence>
<comment type="caution">
    <text evidence="2">The sequence shown here is derived from an EMBL/GenBank/DDBJ whole genome shotgun (WGS) entry which is preliminary data.</text>
</comment>
<gene>
    <name evidence="2" type="ORF">FALBO_619</name>
</gene>
<keyword evidence="3" id="KW-1185">Reference proteome</keyword>
<dbReference type="Proteomes" id="UP000554235">
    <property type="component" value="Unassembled WGS sequence"/>
</dbReference>
<evidence type="ECO:0000313" key="3">
    <source>
        <dbReference type="Proteomes" id="UP000554235"/>
    </source>
</evidence>
<feature type="compositionally biased region" description="Low complexity" evidence="1">
    <location>
        <begin position="1"/>
        <end position="24"/>
    </location>
</feature>
<dbReference type="OrthoDB" id="5290015at2759"/>
<reference evidence="2 3" key="1">
    <citation type="submission" date="2020-01" db="EMBL/GenBank/DDBJ databases">
        <title>Identification and distribution of gene clusters putatively required for synthesis of sphingolipid metabolism inhibitors in phylogenetically diverse species of the filamentous fungus Fusarium.</title>
        <authorList>
            <person name="Kim H.-S."/>
            <person name="Busman M."/>
            <person name="Brown D.W."/>
            <person name="Divon H."/>
            <person name="Uhlig S."/>
            <person name="Proctor R.H."/>
        </authorList>
    </citation>
    <scope>NUCLEOTIDE SEQUENCE [LARGE SCALE GENOMIC DNA]</scope>
    <source>
        <strain evidence="2 3">NRRL 20459</strain>
    </source>
</reference>